<proteinExistence type="predicted"/>
<dbReference type="InParanoid" id="A0A409WZF5"/>
<gene>
    <name evidence="1" type="ORF">CVT25_000900</name>
</gene>
<organism evidence="1 2">
    <name type="scientific">Psilocybe cyanescens</name>
    <dbReference type="NCBI Taxonomy" id="93625"/>
    <lineage>
        <taxon>Eukaryota</taxon>
        <taxon>Fungi</taxon>
        <taxon>Dikarya</taxon>
        <taxon>Basidiomycota</taxon>
        <taxon>Agaricomycotina</taxon>
        <taxon>Agaricomycetes</taxon>
        <taxon>Agaricomycetidae</taxon>
        <taxon>Agaricales</taxon>
        <taxon>Agaricineae</taxon>
        <taxon>Strophariaceae</taxon>
        <taxon>Psilocybe</taxon>
    </lineage>
</organism>
<comment type="caution">
    <text evidence="1">The sequence shown here is derived from an EMBL/GenBank/DDBJ whole genome shotgun (WGS) entry which is preliminary data.</text>
</comment>
<keyword evidence="2" id="KW-1185">Reference proteome</keyword>
<accession>A0A409WZF5</accession>
<dbReference type="InterPro" id="IPR029063">
    <property type="entry name" value="SAM-dependent_MTases_sf"/>
</dbReference>
<dbReference type="EMBL" id="NHYD01002962">
    <property type="protein sequence ID" value="PPQ83841.1"/>
    <property type="molecule type" value="Genomic_DNA"/>
</dbReference>
<protein>
    <submittedName>
        <fullName evidence="1">Uncharacterized protein</fullName>
    </submittedName>
</protein>
<dbReference type="AlphaFoldDB" id="A0A409WZF5"/>
<dbReference type="SUPFAM" id="SSF53335">
    <property type="entry name" value="S-adenosyl-L-methionine-dependent methyltransferases"/>
    <property type="match status" value="1"/>
</dbReference>
<name>A0A409WZF5_PSICY</name>
<dbReference type="OrthoDB" id="433955at2759"/>
<dbReference type="InterPro" id="IPR019410">
    <property type="entry name" value="Methyltransf_16"/>
</dbReference>
<dbReference type="Proteomes" id="UP000283269">
    <property type="component" value="Unassembled WGS sequence"/>
</dbReference>
<reference evidence="1 2" key="1">
    <citation type="journal article" date="2018" name="Evol. Lett.">
        <title>Horizontal gene cluster transfer increased hallucinogenic mushroom diversity.</title>
        <authorList>
            <person name="Reynolds H.T."/>
            <person name="Vijayakumar V."/>
            <person name="Gluck-Thaler E."/>
            <person name="Korotkin H.B."/>
            <person name="Matheny P.B."/>
            <person name="Slot J.C."/>
        </authorList>
    </citation>
    <scope>NUCLEOTIDE SEQUENCE [LARGE SCALE GENOMIC DNA]</scope>
    <source>
        <strain evidence="1 2">2631</strain>
    </source>
</reference>
<sequence>MLPPTSHLPPIKYLGTHPLESLEDAVRYLRLIYNPPVRGSRRRNTSRKQKDRQTVSNELNALRTDAFERGYSIKWLTALISQCGMDLDESDEDVEAPRSPNALDSNRKEILVEDAASLLAMCAGTASAGVITRRFVFDLENSSTQISVDLTDVPLDNQDYGSVGAQTWGGACIMAEMMAENPDAFCLPWSQQNSAATTLRCLELGAGTGLVSLTAAKIMERIGNSPFDVDIVATDYYPSVLANLARNIQSNLRASSGSHICISTQHLDWSIFCDSSPSPAFEAGFDVVYGADIIYEAQHATWIKSCLEHLLRKPSTLNPNPTFHLIIPLRATHSAESNTIEQVFPFPSSGGNQPGEEGQLVIKHKETIICDVESDKDGEEVEYAYYKIGWS</sequence>
<dbReference type="GO" id="GO:0008757">
    <property type="term" value="F:S-adenosylmethionine-dependent methyltransferase activity"/>
    <property type="evidence" value="ECO:0007669"/>
    <property type="project" value="UniProtKB-ARBA"/>
</dbReference>
<dbReference type="STRING" id="93625.A0A409WZF5"/>
<evidence type="ECO:0000313" key="2">
    <source>
        <dbReference type="Proteomes" id="UP000283269"/>
    </source>
</evidence>
<dbReference type="Pfam" id="PF10294">
    <property type="entry name" value="Methyltransf_16"/>
    <property type="match status" value="1"/>
</dbReference>
<dbReference type="Gene3D" id="3.40.50.150">
    <property type="entry name" value="Vaccinia Virus protein VP39"/>
    <property type="match status" value="1"/>
</dbReference>
<dbReference type="FunCoup" id="A0A409WZF5">
    <property type="interactions" value="27"/>
</dbReference>
<evidence type="ECO:0000313" key="1">
    <source>
        <dbReference type="EMBL" id="PPQ83841.1"/>
    </source>
</evidence>
<dbReference type="PANTHER" id="PTHR14614">
    <property type="entry name" value="HEPATOCELLULAR CARCINOMA-ASSOCIATED ANTIGEN"/>
    <property type="match status" value="1"/>
</dbReference>